<sequence length="203" mass="23619">MKTLVMNLLLIFLLFNFCYAQDAIVKLENAYKNINDANGSFMQTNYIKELNKNQQFKGVFFIKGNKIRWQYIGEFPQTIYINNKTLTIYDKKRKQAIISEFNEEKYGQLPLALLSRMADLKKDFEVKEKSDSTIILIPKSKMGNVKSIEITLTEAEFPVKSMKIIDAMENIVKIDLKDVKINTSLKNSLFLFTPKKDDTVLKY</sequence>
<keyword evidence="3" id="KW-0449">Lipoprotein</keyword>
<dbReference type="Pfam" id="PF03548">
    <property type="entry name" value="LolA"/>
    <property type="match status" value="1"/>
</dbReference>
<dbReference type="InterPro" id="IPR004564">
    <property type="entry name" value="OM_lipoprot_carrier_LolA-like"/>
</dbReference>
<comment type="caution">
    <text evidence="3">The sequence shown here is derived from an EMBL/GenBank/DDBJ whole genome shotgun (WGS) entry which is preliminary data.</text>
</comment>
<dbReference type="STRING" id="86166.TAGGR_1304"/>
<proteinExistence type="predicted"/>
<feature type="chain" id="PRO_5006864997" evidence="2">
    <location>
        <begin position="21"/>
        <end position="203"/>
    </location>
</feature>
<dbReference type="CDD" id="cd16325">
    <property type="entry name" value="LolA"/>
    <property type="match status" value="1"/>
</dbReference>
<protein>
    <submittedName>
        <fullName evidence="3">Outer membrane lipoprotein carrier protein</fullName>
    </submittedName>
</protein>
<name>A0A0U9HM15_9BACT</name>
<dbReference type="PANTHER" id="PTHR35869">
    <property type="entry name" value="OUTER-MEMBRANE LIPOPROTEIN CARRIER PROTEIN"/>
    <property type="match status" value="1"/>
</dbReference>
<dbReference type="EMBL" id="BCNO01000001">
    <property type="protein sequence ID" value="GAQ94131.1"/>
    <property type="molecule type" value="Genomic_DNA"/>
</dbReference>
<keyword evidence="4" id="KW-1185">Reference proteome</keyword>
<gene>
    <name evidence="3" type="ORF">TAGGR_1304</name>
</gene>
<dbReference type="Gene3D" id="2.50.20.10">
    <property type="entry name" value="Lipoprotein localisation LolA/LolB/LppX"/>
    <property type="match status" value="1"/>
</dbReference>
<dbReference type="InterPro" id="IPR029046">
    <property type="entry name" value="LolA/LolB/LppX"/>
</dbReference>
<feature type="signal peptide" evidence="2">
    <location>
        <begin position="1"/>
        <end position="20"/>
    </location>
</feature>
<evidence type="ECO:0000313" key="4">
    <source>
        <dbReference type="Proteomes" id="UP000054976"/>
    </source>
</evidence>
<evidence type="ECO:0000256" key="1">
    <source>
        <dbReference type="ARBA" id="ARBA00022729"/>
    </source>
</evidence>
<evidence type="ECO:0000313" key="3">
    <source>
        <dbReference type="EMBL" id="GAQ94131.1"/>
    </source>
</evidence>
<dbReference type="Proteomes" id="UP000054976">
    <property type="component" value="Unassembled WGS sequence"/>
</dbReference>
<dbReference type="SUPFAM" id="SSF89392">
    <property type="entry name" value="Prokaryotic lipoproteins and lipoprotein localization factors"/>
    <property type="match status" value="1"/>
</dbReference>
<dbReference type="PANTHER" id="PTHR35869:SF1">
    <property type="entry name" value="OUTER-MEMBRANE LIPOPROTEIN CARRIER PROTEIN"/>
    <property type="match status" value="1"/>
</dbReference>
<dbReference type="AlphaFoldDB" id="A0A0U9HM15"/>
<reference evidence="4" key="1">
    <citation type="submission" date="2016-01" db="EMBL/GenBank/DDBJ databases">
        <title>Draft genome sequence of Thermodesulfovibrio aggregans strain TGE-P1.</title>
        <authorList>
            <person name="Sekiguchi Y."/>
            <person name="Ohashi A."/>
            <person name="Matsuura N."/>
            <person name="Tourlousse M.D."/>
        </authorList>
    </citation>
    <scope>NUCLEOTIDE SEQUENCE [LARGE SCALE GENOMIC DNA]</scope>
    <source>
        <strain evidence="4">TGE-P1</strain>
    </source>
</reference>
<keyword evidence="1 2" id="KW-0732">Signal</keyword>
<organism evidence="3 4">
    <name type="scientific">Thermodesulfovibrio aggregans</name>
    <dbReference type="NCBI Taxonomy" id="86166"/>
    <lineage>
        <taxon>Bacteria</taxon>
        <taxon>Pseudomonadati</taxon>
        <taxon>Nitrospirota</taxon>
        <taxon>Thermodesulfovibrionia</taxon>
        <taxon>Thermodesulfovibrionales</taxon>
        <taxon>Thermodesulfovibrionaceae</taxon>
        <taxon>Thermodesulfovibrio</taxon>
    </lineage>
</organism>
<accession>A0A0U9HM15</accession>
<evidence type="ECO:0000256" key="2">
    <source>
        <dbReference type="SAM" id="SignalP"/>
    </source>
</evidence>